<keyword evidence="6" id="KW-1133">Transmembrane helix</keyword>
<keyword evidence="6" id="KW-1003">Cell membrane</keyword>
<sequence>MKQVWIVGGILALIAVVGAGLLAGTKQVTEPTIKANLRADRLAQLHELIPHGRYDNDLLQDTIKVRDQAHLGATAPITVYRARKDGEPSAVAFRTIAPDGYNGRIELLVAIWADGSLAGVRAISHAETPGLGDRIETAKSDWIRQFSGHSLGTPPAGEWKVEKDNGAFDQMTGATITSRAVVEAVRKALEFYSLRGREVLFAESGSKTAAKD</sequence>
<comment type="cofactor">
    <cofactor evidence="6">
        <name>FMN</name>
        <dbReference type="ChEBI" id="CHEBI:58210"/>
    </cofactor>
</comment>
<keyword evidence="6" id="KW-0997">Cell inner membrane</keyword>
<protein>
    <recommendedName>
        <fullName evidence="6">Ion-translocating oxidoreductase complex subunit G</fullName>
        <ecNumber evidence="6">7.-.-.-</ecNumber>
    </recommendedName>
    <alternativeName>
        <fullName evidence="6">Rnf electron transport complex subunit G</fullName>
    </alternativeName>
</protein>
<keyword evidence="5 6" id="KW-0249">Electron transport</keyword>
<dbReference type="InterPro" id="IPR010209">
    <property type="entry name" value="Ion_transpt_RnfG/RsxG"/>
</dbReference>
<comment type="subunit">
    <text evidence="6">The complex is composed of six subunits: RnfA, RnfB, RnfC, RnfD, RnfE and RnfG.</text>
</comment>
<comment type="function">
    <text evidence="6">Part of a membrane-bound complex that couples electron transfer with translocation of ions across the membrane.</text>
</comment>
<evidence type="ECO:0000256" key="5">
    <source>
        <dbReference type="ARBA" id="ARBA00022982"/>
    </source>
</evidence>
<gene>
    <name evidence="8" type="primary">rsxG</name>
    <name evidence="6" type="synonym">rnfG</name>
    <name evidence="8" type="ORF">ACERLL_02385</name>
</gene>
<dbReference type="NCBIfam" id="NF002519">
    <property type="entry name" value="PRK01908.1"/>
    <property type="match status" value="1"/>
</dbReference>
<evidence type="ECO:0000256" key="3">
    <source>
        <dbReference type="ARBA" id="ARBA00022630"/>
    </source>
</evidence>
<evidence type="ECO:0000313" key="9">
    <source>
        <dbReference type="Proteomes" id="UP001575181"/>
    </source>
</evidence>
<dbReference type="SMART" id="SM00900">
    <property type="entry name" value="FMN_bind"/>
    <property type="match status" value="1"/>
</dbReference>
<organism evidence="8 9">
    <name type="scientific">Thiohalorhabdus methylotrophus</name>
    <dbReference type="NCBI Taxonomy" id="3242694"/>
    <lineage>
        <taxon>Bacteria</taxon>
        <taxon>Pseudomonadati</taxon>
        <taxon>Pseudomonadota</taxon>
        <taxon>Gammaproteobacteria</taxon>
        <taxon>Thiohalorhabdales</taxon>
        <taxon>Thiohalorhabdaceae</taxon>
        <taxon>Thiohalorhabdus</taxon>
    </lineage>
</organism>
<keyword evidence="6" id="KW-0472">Membrane</keyword>
<dbReference type="PANTHER" id="PTHR36118">
    <property type="entry name" value="ION-TRANSLOCATING OXIDOREDUCTASE COMPLEX SUBUNIT G"/>
    <property type="match status" value="1"/>
</dbReference>
<dbReference type="EMBL" id="JBGUAW010000002">
    <property type="protein sequence ID" value="MFA9459672.1"/>
    <property type="molecule type" value="Genomic_DNA"/>
</dbReference>
<evidence type="ECO:0000256" key="2">
    <source>
        <dbReference type="ARBA" id="ARBA00022553"/>
    </source>
</evidence>
<dbReference type="PANTHER" id="PTHR36118:SF1">
    <property type="entry name" value="ION-TRANSLOCATING OXIDOREDUCTASE COMPLEX SUBUNIT G"/>
    <property type="match status" value="1"/>
</dbReference>
<dbReference type="HAMAP" id="MF_00479">
    <property type="entry name" value="RsxG_RnfG"/>
    <property type="match status" value="1"/>
</dbReference>
<keyword evidence="6" id="KW-1278">Translocase</keyword>
<feature type="domain" description="FMN-binding" evidence="7">
    <location>
        <begin position="100"/>
        <end position="192"/>
    </location>
</feature>
<keyword evidence="6" id="KW-0812">Transmembrane</keyword>
<evidence type="ECO:0000313" key="8">
    <source>
        <dbReference type="EMBL" id="MFA9459672.1"/>
    </source>
</evidence>
<dbReference type="Pfam" id="PF04205">
    <property type="entry name" value="FMN_bind"/>
    <property type="match status" value="1"/>
</dbReference>
<evidence type="ECO:0000256" key="1">
    <source>
        <dbReference type="ARBA" id="ARBA00022448"/>
    </source>
</evidence>
<keyword evidence="9" id="KW-1185">Reference proteome</keyword>
<dbReference type="InterPro" id="IPR007329">
    <property type="entry name" value="FMN-bd"/>
</dbReference>
<dbReference type="RefSeq" id="WP_373654461.1">
    <property type="nucleotide sequence ID" value="NZ_JBGUAW010000002.1"/>
</dbReference>
<comment type="caution">
    <text evidence="8">The sequence shown here is derived from an EMBL/GenBank/DDBJ whole genome shotgun (WGS) entry which is preliminary data.</text>
</comment>
<evidence type="ECO:0000256" key="4">
    <source>
        <dbReference type="ARBA" id="ARBA00022643"/>
    </source>
</evidence>
<proteinExistence type="inferred from homology"/>
<comment type="similarity">
    <text evidence="6">Belongs to the RnfG family.</text>
</comment>
<evidence type="ECO:0000259" key="7">
    <source>
        <dbReference type="SMART" id="SM00900"/>
    </source>
</evidence>
<dbReference type="PIRSF" id="PIRSF006091">
    <property type="entry name" value="E_trnsport_RnfG"/>
    <property type="match status" value="1"/>
</dbReference>
<reference evidence="8 9" key="1">
    <citation type="submission" date="2024-08" db="EMBL/GenBank/DDBJ databases">
        <title>Whole-genome sequencing of halo(alkali)philic microorganisms from hypersaline lakes.</title>
        <authorList>
            <person name="Sorokin D.Y."/>
            <person name="Merkel A.Y."/>
            <person name="Messina E."/>
            <person name="Yakimov M."/>
        </authorList>
    </citation>
    <scope>NUCLEOTIDE SEQUENCE [LARGE SCALE GENOMIC DNA]</scope>
    <source>
        <strain evidence="8 9">Cl-TMA</strain>
    </source>
</reference>
<evidence type="ECO:0000256" key="6">
    <source>
        <dbReference type="HAMAP-Rule" id="MF_00479"/>
    </source>
</evidence>
<accession>A0ABV4TQX8</accession>
<dbReference type="Proteomes" id="UP001575181">
    <property type="component" value="Unassembled WGS sequence"/>
</dbReference>
<keyword evidence="2 6" id="KW-0597">Phosphoprotein</keyword>
<name>A0ABV4TQX8_9GAMM</name>
<keyword evidence="4 6" id="KW-0288">FMN</keyword>
<keyword evidence="1 6" id="KW-0813">Transport</keyword>
<dbReference type="NCBIfam" id="TIGR01947">
    <property type="entry name" value="rnfG"/>
    <property type="match status" value="1"/>
</dbReference>
<dbReference type="EC" id="7.-.-.-" evidence="6"/>
<keyword evidence="3 6" id="KW-0285">Flavoprotein</keyword>
<comment type="subcellular location">
    <subcellularLocation>
        <location evidence="6">Cell inner membrane</location>
        <topology evidence="6">Single-pass membrane protein</topology>
    </subcellularLocation>
</comment>
<feature type="modified residue" description="FMN phosphoryl threonine" evidence="6">
    <location>
        <position position="175"/>
    </location>
</feature>